<feature type="signal peptide" evidence="1">
    <location>
        <begin position="1"/>
        <end position="20"/>
    </location>
</feature>
<accession>A0ABT4W4H6</accession>
<sequence length="162" mass="17422">MRIFSIGLLLFVATSFSAAAQDAVYLIRHCEKELSGADPALTPEGRQRAADWAEMLQHVGLDAIITSDTLRTQETGGIIADALSLQADALPRADTAGLVDVLEFDHEEDTVLIVAHAETIPRILESLGVLEDVTIDQSEFANLFAVLGPSSEAPVFVHLLMP</sequence>
<dbReference type="Pfam" id="PF00300">
    <property type="entry name" value="His_Phos_1"/>
    <property type="match status" value="1"/>
</dbReference>
<evidence type="ECO:0000256" key="1">
    <source>
        <dbReference type="SAM" id="SignalP"/>
    </source>
</evidence>
<gene>
    <name evidence="2" type="ORF">O2N63_14595</name>
</gene>
<keyword evidence="3" id="KW-1185">Reference proteome</keyword>
<dbReference type="InterPro" id="IPR013078">
    <property type="entry name" value="His_Pase_superF_clade-1"/>
</dbReference>
<proteinExistence type="predicted"/>
<dbReference type="Proteomes" id="UP001528040">
    <property type="component" value="Unassembled WGS sequence"/>
</dbReference>
<dbReference type="InterPro" id="IPR029033">
    <property type="entry name" value="His_PPase_superfam"/>
</dbReference>
<dbReference type="RefSeq" id="WP_271055020.1">
    <property type="nucleotide sequence ID" value="NZ_JAQIIO010000009.1"/>
</dbReference>
<keyword evidence="1" id="KW-0732">Signal</keyword>
<feature type="chain" id="PRO_5047176619" evidence="1">
    <location>
        <begin position="21"/>
        <end position="162"/>
    </location>
</feature>
<organism evidence="2 3">
    <name type="scientific">Aliiroseovarius salicola</name>
    <dbReference type="NCBI Taxonomy" id="3009082"/>
    <lineage>
        <taxon>Bacteria</taxon>
        <taxon>Pseudomonadati</taxon>
        <taxon>Pseudomonadota</taxon>
        <taxon>Alphaproteobacteria</taxon>
        <taxon>Rhodobacterales</taxon>
        <taxon>Paracoccaceae</taxon>
        <taxon>Aliiroseovarius</taxon>
    </lineage>
</organism>
<evidence type="ECO:0000313" key="2">
    <source>
        <dbReference type="EMBL" id="MDA5095314.1"/>
    </source>
</evidence>
<reference evidence="2 3" key="1">
    <citation type="submission" date="2023-01" db="EMBL/GenBank/DDBJ databases">
        <authorList>
            <person name="Yoon J.-W."/>
        </authorList>
    </citation>
    <scope>NUCLEOTIDE SEQUENCE [LARGE SCALE GENOMIC DNA]</scope>
    <source>
        <strain evidence="2 3">KMU-50</strain>
    </source>
</reference>
<comment type="caution">
    <text evidence="2">The sequence shown here is derived from an EMBL/GenBank/DDBJ whole genome shotgun (WGS) entry which is preliminary data.</text>
</comment>
<dbReference type="CDD" id="cd07067">
    <property type="entry name" value="HP_PGM_like"/>
    <property type="match status" value="1"/>
</dbReference>
<dbReference type="SMART" id="SM00855">
    <property type="entry name" value="PGAM"/>
    <property type="match status" value="1"/>
</dbReference>
<name>A0ABT4W4H6_9RHOB</name>
<dbReference type="EMBL" id="JAQIIO010000009">
    <property type="protein sequence ID" value="MDA5095314.1"/>
    <property type="molecule type" value="Genomic_DNA"/>
</dbReference>
<protein>
    <submittedName>
        <fullName evidence="2">Phosphoglycerate mutase family protein</fullName>
    </submittedName>
</protein>
<dbReference type="Gene3D" id="3.40.50.1240">
    <property type="entry name" value="Phosphoglycerate mutase-like"/>
    <property type="match status" value="1"/>
</dbReference>
<evidence type="ECO:0000313" key="3">
    <source>
        <dbReference type="Proteomes" id="UP001528040"/>
    </source>
</evidence>
<dbReference type="SUPFAM" id="SSF53254">
    <property type="entry name" value="Phosphoglycerate mutase-like"/>
    <property type="match status" value="1"/>
</dbReference>